<comment type="caution">
    <text evidence="5">The sequence shown here is derived from an EMBL/GenBank/DDBJ whole genome shotgun (WGS) entry which is preliminary data.</text>
</comment>
<dbReference type="InterPro" id="IPR011344">
    <property type="entry name" value="ssDNA-bd"/>
</dbReference>
<comment type="subunit">
    <text evidence="2">Homotetramer.</text>
</comment>
<keyword evidence="6" id="KW-1185">Reference proteome</keyword>
<dbReference type="HAMAP" id="MF_00984">
    <property type="entry name" value="SSB"/>
    <property type="match status" value="1"/>
</dbReference>
<sequence length="163" mass="18277">MSSLNKAMLIGNLGQDPEVRYTQSNTAVATLSIATSERFKDSNGEYQERTEWHRVVAWGRTAEICQQYLSKGSKVYIEGPIQTRQWEDKDGQKRYTTEIKALQMVMLDSRGNSGGGNQPGGNQPQQRPNQNQNQNQNQGGGKPMSSNVELDSNFDDMDDDLPF</sequence>
<feature type="short sequence motif" description="Important for interaction with partner proteins" evidence="2">
    <location>
        <begin position="158"/>
        <end position="163"/>
    </location>
</feature>
<dbReference type="InterPro" id="IPR000424">
    <property type="entry name" value="Primosome_PriB/ssb"/>
</dbReference>
<evidence type="ECO:0000313" key="5">
    <source>
        <dbReference type="EMBL" id="MCP9289965.1"/>
    </source>
</evidence>
<feature type="compositionally biased region" description="Acidic residues" evidence="4">
    <location>
        <begin position="152"/>
        <end position="163"/>
    </location>
</feature>
<keyword evidence="2" id="KW-0235">DNA replication</keyword>
<keyword evidence="2" id="KW-0233">DNA recombination</keyword>
<dbReference type="NCBIfam" id="TIGR00621">
    <property type="entry name" value="ssb"/>
    <property type="match status" value="1"/>
</dbReference>
<name>A0A9X2L0K2_9BACT</name>
<dbReference type="GO" id="GO:0006260">
    <property type="term" value="P:DNA replication"/>
    <property type="evidence" value="ECO:0007669"/>
    <property type="project" value="UniProtKB-UniRule"/>
</dbReference>
<dbReference type="CDD" id="cd04496">
    <property type="entry name" value="SSB_OBF"/>
    <property type="match status" value="1"/>
</dbReference>
<reference evidence="5" key="1">
    <citation type="submission" date="2022-06" db="EMBL/GenBank/DDBJ databases">
        <title>Gracilimonas sp. CAU 1638 isolated from sea sediment.</title>
        <authorList>
            <person name="Kim W."/>
        </authorList>
    </citation>
    <scope>NUCLEOTIDE SEQUENCE</scope>
    <source>
        <strain evidence="5">CAU 1638</strain>
    </source>
</reference>
<evidence type="ECO:0000256" key="3">
    <source>
        <dbReference type="PIRNR" id="PIRNR002070"/>
    </source>
</evidence>
<dbReference type="PROSITE" id="PS50935">
    <property type="entry name" value="SSB"/>
    <property type="match status" value="1"/>
</dbReference>
<dbReference type="GO" id="GO:0009295">
    <property type="term" value="C:nucleoid"/>
    <property type="evidence" value="ECO:0007669"/>
    <property type="project" value="TreeGrafter"/>
</dbReference>
<evidence type="ECO:0000313" key="6">
    <source>
        <dbReference type="Proteomes" id="UP001139125"/>
    </source>
</evidence>
<keyword evidence="2" id="KW-0227">DNA damage</keyword>
<dbReference type="Proteomes" id="UP001139125">
    <property type="component" value="Unassembled WGS sequence"/>
</dbReference>
<evidence type="ECO:0000256" key="4">
    <source>
        <dbReference type="SAM" id="MobiDB-lite"/>
    </source>
</evidence>
<dbReference type="GO" id="GO:0006281">
    <property type="term" value="P:DNA repair"/>
    <property type="evidence" value="ECO:0007669"/>
    <property type="project" value="UniProtKB-UniRule"/>
</dbReference>
<feature type="region of interest" description="Disordered" evidence="4">
    <location>
        <begin position="108"/>
        <end position="163"/>
    </location>
</feature>
<dbReference type="EMBL" id="JANDBC010000001">
    <property type="protein sequence ID" value="MCP9289965.1"/>
    <property type="molecule type" value="Genomic_DNA"/>
</dbReference>
<dbReference type="SUPFAM" id="SSF50249">
    <property type="entry name" value="Nucleic acid-binding proteins"/>
    <property type="match status" value="1"/>
</dbReference>
<dbReference type="Gene3D" id="2.40.50.140">
    <property type="entry name" value="Nucleic acid-binding proteins"/>
    <property type="match status" value="1"/>
</dbReference>
<gene>
    <name evidence="5" type="ORF">NM125_00065</name>
</gene>
<comment type="caution">
    <text evidence="2">Lacks conserved residue(s) required for the propagation of feature annotation.</text>
</comment>
<dbReference type="AlphaFoldDB" id="A0A9X2L0K2"/>
<dbReference type="PANTHER" id="PTHR10302">
    <property type="entry name" value="SINGLE-STRANDED DNA-BINDING PROTEIN"/>
    <property type="match status" value="1"/>
</dbReference>
<evidence type="ECO:0000256" key="1">
    <source>
        <dbReference type="ARBA" id="ARBA00023125"/>
    </source>
</evidence>
<dbReference type="GO" id="GO:0006310">
    <property type="term" value="P:DNA recombination"/>
    <property type="evidence" value="ECO:0007669"/>
    <property type="project" value="UniProtKB-UniRule"/>
</dbReference>
<dbReference type="InterPro" id="IPR012340">
    <property type="entry name" value="NA-bd_OB-fold"/>
</dbReference>
<organism evidence="5 6">
    <name type="scientific">Gracilimonas sediminicola</name>
    <dbReference type="NCBI Taxonomy" id="2952158"/>
    <lineage>
        <taxon>Bacteria</taxon>
        <taxon>Pseudomonadati</taxon>
        <taxon>Balneolota</taxon>
        <taxon>Balneolia</taxon>
        <taxon>Balneolales</taxon>
        <taxon>Balneolaceae</taxon>
        <taxon>Gracilimonas</taxon>
    </lineage>
</organism>
<keyword evidence="2" id="KW-0234">DNA repair</keyword>
<evidence type="ECO:0000256" key="2">
    <source>
        <dbReference type="HAMAP-Rule" id="MF_00984"/>
    </source>
</evidence>
<dbReference type="GO" id="GO:0003697">
    <property type="term" value="F:single-stranded DNA binding"/>
    <property type="evidence" value="ECO:0007669"/>
    <property type="project" value="UniProtKB-UniRule"/>
</dbReference>
<keyword evidence="1 2" id="KW-0238">DNA-binding</keyword>
<dbReference type="PANTHER" id="PTHR10302:SF27">
    <property type="entry name" value="SINGLE-STRANDED DNA-BINDING PROTEIN"/>
    <property type="match status" value="1"/>
</dbReference>
<comment type="function">
    <text evidence="2">Plays an important role in DNA replication, recombination and repair. Binds to ssDNA and to an array of partner proteins to recruit them to their sites of action during DNA metabolism.</text>
</comment>
<accession>A0A9X2L0K2</accession>
<dbReference type="PIRSF" id="PIRSF002070">
    <property type="entry name" value="SSB"/>
    <property type="match status" value="1"/>
</dbReference>
<feature type="compositionally biased region" description="Low complexity" evidence="4">
    <location>
        <begin position="120"/>
        <end position="137"/>
    </location>
</feature>
<dbReference type="RefSeq" id="WP_255131588.1">
    <property type="nucleotide sequence ID" value="NZ_JANDBC010000001.1"/>
</dbReference>
<protein>
    <recommendedName>
        <fullName evidence="2 3">Single-stranded DNA-binding protein</fullName>
        <shortName evidence="2">SSB</shortName>
    </recommendedName>
</protein>
<dbReference type="Pfam" id="PF00436">
    <property type="entry name" value="SSB"/>
    <property type="match status" value="1"/>
</dbReference>
<proteinExistence type="inferred from homology"/>